<accession>A0ACC0KZR9</accession>
<sequence>MIDTASAYKNEEQVGKGLGTNEKEDVVGSLKKSLERLNMSYVDLYLIHNPISFTPDHSKYLVIDYLDTWKQMEEAWKLGLAKSIGISNFNISQMERLLEHCEVKPAVLQVEVNLNFAQPRLVQFCQQHSITVMAYSPFGSLFETGPPPQASDPTLKALAQKYEKTVAQIVLRYLVQLGVAPIPKSVNKPRIEQNIDIFDFSLSPEEMQTLSLFNINYRKVWPSFWQDHPYYPFEHKDVPDQNPFKGSSGKNPTSD</sequence>
<evidence type="ECO:0000313" key="1">
    <source>
        <dbReference type="EMBL" id="KAI8441614.1"/>
    </source>
</evidence>
<name>A0ACC0KZR9_CHOFU</name>
<evidence type="ECO:0000313" key="2">
    <source>
        <dbReference type="Proteomes" id="UP001064048"/>
    </source>
</evidence>
<protein>
    <submittedName>
        <fullName evidence="1">Uncharacterized protein</fullName>
    </submittedName>
</protein>
<gene>
    <name evidence="1" type="ORF">MSG28_015179</name>
</gene>
<organism evidence="1 2">
    <name type="scientific">Choristoneura fumiferana</name>
    <name type="common">Spruce budworm moth</name>
    <name type="synonym">Archips fumiferana</name>
    <dbReference type="NCBI Taxonomy" id="7141"/>
    <lineage>
        <taxon>Eukaryota</taxon>
        <taxon>Metazoa</taxon>
        <taxon>Ecdysozoa</taxon>
        <taxon>Arthropoda</taxon>
        <taxon>Hexapoda</taxon>
        <taxon>Insecta</taxon>
        <taxon>Pterygota</taxon>
        <taxon>Neoptera</taxon>
        <taxon>Endopterygota</taxon>
        <taxon>Lepidoptera</taxon>
        <taxon>Glossata</taxon>
        <taxon>Ditrysia</taxon>
        <taxon>Tortricoidea</taxon>
        <taxon>Tortricidae</taxon>
        <taxon>Tortricinae</taxon>
        <taxon>Choristoneura</taxon>
    </lineage>
</organism>
<reference evidence="1 2" key="1">
    <citation type="journal article" date="2022" name="Genome Biol. Evol.">
        <title>The Spruce Budworm Genome: Reconstructing the Evolutionary History of Antifreeze Proteins.</title>
        <authorList>
            <person name="Beliveau C."/>
            <person name="Gagne P."/>
            <person name="Picq S."/>
            <person name="Vernygora O."/>
            <person name="Keeling C.I."/>
            <person name="Pinkney K."/>
            <person name="Doucet D."/>
            <person name="Wen F."/>
            <person name="Johnston J.S."/>
            <person name="Maaroufi H."/>
            <person name="Boyle B."/>
            <person name="Laroche J."/>
            <person name="Dewar K."/>
            <person name="Juretic N."/>
            <person name="Blackburn G."/>
            <person name="Nisole A."/>
            <person name="Brunet B."/>
            <person name="Brandao M."/>
            <person name="Lumley L."/>
            <person name="Duan J."/>
            <person name="Quan G."/>
            <person name="Lucarotti C.J."/>
            <person name="Roe A.D."/>
            <person name="Sperling F.A.H."/>
            <person name="Levesque R.C."/>
            <person name="Cusson M."/>
        </authorList>
    </citation>
    <scope>NUCLEOTIDE SEQUENCE [LARGE SCALE GENOMIC DNA]</scope>
    <source>
        <strain evidence="1">Glfc:IPQL:Cfum</strain>
    </source>
</reference>
<comment type="caution">
    <text evidence="1">The sequence shown here is derived from an EMBL/GenBank/DDBJ whole genome shotgun (WGS) entry which is preliminary data.</text>
</comment>
<keyword evidence="2" id="KW-1185">Reference proteome</keyword>
<dbReference type="Proteomes" id="UP001064048">
    <property type="component" value="Chromosome 27"/>
</dbReference>
<proteinExistence type="predicted"/>
<dbReference type="EMBL" id="CM046127">
    <property type="protein sequence ID" value="KAI8441614.1"/>
    <property type="molecule type" value="Genomic_DNA"/>
</dbReference>